<dbReference type="PROSITE" id="PS50075">
    <property type="entry name" value="CARRIER"/>
    <property type="match status" value="1"/>
</dbReference>
<evidence type="ECO:0000256" key="2">
    <source>
        <dbReference type="ARBA" id="ARBA00022801"/>
    </source>
</evidence>
<sequence>MVGPTRPKFVLFGSSIVQFSYSQEGWGAILSDIYARKADIVLRGYCGWNSRCALEVLDKVFPKNADEQPSLVIVYFGGNDSMSPDVYGVNAHVPLSEYVENMRKIAIHLKSLSETTRIIFLTCPPINEAQILEVFGSSSRSNKLCQKYSDACVELCKQLDVKVIDLWTALQQRDDWLKACFTASNVKALSYSFNGNNFPSLRVQPSSRRLVVTSAAKPDTVDKVCKIVKKQLALAPETEVTGEPKFASLGADFLTLWRL</sequence>
<dbReference type="InterPro" id="IPR045136">
    <property type="entry name" value="Iah1-like"/>
</dbReference>
<dbReference type="FunFam" id="3.40.50.1110:FF:000002">
    <property type="entry name" value="isoamyl acetate-hydrolyzing esterase 1 homolog"/>
    <property type="match status" value="1"/>
</dbReference>
<keyword evidence="5" id="KW-1185">Reference proteome</keyword>
<dbReference type="Pfam" id="PF13472">
    <property type="entry name" value="Lipase_GDSL_2"/>
    <property type="match status" value="1"/>
</dbReference>
<evidence type="ECO:0000313" key="5">
    <source>
        <dbReference type="Proteomes" id="UP001152484"/>
    </source>
</evidence>
<name>A0A9P0ZJ45_CUSEU</name>
<accession>A0A9P0ZJ45</accession>
<comment type="caution">
    <text evidence="4">The sequence shown here is derived from an EMBL/GenBank/DDBJ whole genome shotgun (WGS) entry which is preliminary data.</text>
</comment>
<dbReference type="AlphaFoldDB" id="A0A9P0ZJ45"/>
<dbReference type="OrthoDB" id="671439at2759"/>
<evidence type="ECO:0000259" key="3">
    <source>
        <dbReference type="PROSITE" id="PS50075"/>
    </source>
</evidence>
<gene>
    <name evidence="4" type="ORF">CEURO_LOCUS16092</name>
</gene>
<dbReference type="Proteomes" id="UP001152484">
    <property type="component" value="Unassembled WGS sequence"/>
</dbReference>
<dbReference type="InterPro" id="IPR013830">
    <property type="entry name" value="SGNH_hydro"/>
</dbReference>
<dbReference type="EMBL" id="CAMAPE010000045">
    <property type="protein sequence ID" value="CAH9103363.1"/>
    <property type="molecule type" value="Genomic_DNA"/>
</dbReference>
<evidence type="ECO:0000313" key="4">
    <source>
        <dbReference type="EMBL" id="CAH9103363.1"/>
    </source>
</evidence>
<dbReference type="PANTHER" id="PTHR14209">
    <property type="entry name" value="ISOAMYL ACETATE-HYDROLYZING ESTERASE 1"/>
    <property type="match status" value="1"/>
</dbReference>
<organism evidence="4 5">
    <name type="scientific">Cuscuta europaea</name>
    <name type="common">European dodder</name>
    <dbReference type="NCBI Taxonomy" id="41803"/>
    <lineage>
        <taxon>Eukaryota</taxon>
        <taxon>Viridiplantae</taxon>
        <taxon>Streptophyta</taxon>
        <taxon>Embryophyta</taxon>
        <taxon>Tracheophyta</taxon>
        <taxon>Spermatophyta</taxon>
        <taxon>Magnoliopsida</taxon>
        <taxon>eudicotyledons</taxon>
        <taxon>Gunneridae</taxon>
        <taxon>Pentapetalae</taxon>
        <taxon>asterids</taxon>
        <taxon>lamiids</taxon>
        <taxon>Solanales</taxon>
        <taxon>Convolvulaceae</taxon>
        <taxon>Cuscuteae</taxon>
        <taxon>Cuscuta</taxon>
        <taxon>Cuscuta subgen. Cuscuta</taxon>
    </lineage>
</organism>
<protein>
    <recommendedName>
        <fullName evidence="3">Carrier domain-containing protein</fullName>
    </recommendedName>
</protein>
<dbReference type="PANTHER" id="PTHR14209:SF10">
    <property type="entry name" value="SGNH HYDROLASE-TYPE ESTERASE DOMAIN-CONTAINING PROTEIN"/>
    <property type="match status" value="1"/>
</dbReference>
<dbReference type="InterPro" id="IPR009081">
    <property type="entry name" value="PP-bd_ACP"/>
</dbReference>
<evidence type="ECO:0000256" key="1">
    <source>
        <dbReference type="ARBA" id="ARBA00008668"/>
    </source>
</evidence>
<reference evidence="4" key="1">
    <citation type="submission" date="2022-07" db="EMBL/GenBank/DDBJ databases">
        <authorList>
            <person name="Macas J."/>
            <person name="Novak P."/>
            <person name="Neumann P."/>
        </authorList>
    </citation>
    <scope>NUCLEOTIDE SEQUENCE</scope>
</reference>
<dbReference type="CDD" id="cd01838">
    <property type="entry name" value="Isoamyl_acetate_hydrolase_like"/>
    <property type="match status" value="1"/>
</dbReference>
<dbReference type="GO" id="GO:0016787">
    <property type="term" value="F:hydrolase activity"/>
    <property type="evidence" value="ECO:0007669"/>
    <property type="project" value="UniProtKB-KW"/>
</dbReference>
<comment type="similarity">
    <text evidence="1">Belongs to the 'GDSL' lipolytic enzyme family.</text>
</comment>
<dbReference type="InterPro" id="IPR036514">
    <property type="entry name" value="SGNH_hydro_sf"/>
</dbReference>
<proteinExistence type="inferred from homology"/>
<feature type="domain" description="Carrier" evidence="3">
    <location>
        <begin position="218"/>
        <end position="259"/>
    </location>
</feature>
<dbReference type="SUPFAM" id="SSF52266">
    <property type="entry name" value="SGNH hydrolase"/>
    <property type="match status" value="1"/>
</dbReference>
<dbReference type="Gene3D" id="3.40.50.1110">
    <property type="entry name" value="SGNH hydrolase"/>
    <property type="match status" value="1"/>
</dbReference>
<keyword evidence="2" id="KW-0378">Hydrolase</keyword>